<proteinExistence type="predicted"/>
<feature type="transmembrane region" description="Helical" evidence="1">
    <location>
        <begin position="227"/>
        <end position="253"/>
    </location>
</feature>
<protein>
    <submittedName>
        <fullName evidence="4">DUF6311 domain-containing protein</fullName>
    </submittedName>
</protein>
<dbReference type="Pfam" id="PF25853">
    <property type="entry name" value="DUF6311_C"/>
    <property type="match status" value="1"/>
</dbReference>
<feature type="domain" description="DUF6311" evidence="2">
    <location>
        <begin position="26"/>
        <end position="416"/>
    </location>
</feature>
<feature type="transmembrane region" description="Helical" evidence="1">
    <location>
        <begin position="20"/>
        <end position="42"/>
    </location>
</feature>
<dbReference type="RefSeq" id="WP_248668578.1">
    <property type="nucleotide sequence ID" value="NZ_JALPRX010000086.1"/>
</dbReference>
<comment type="caution">
    <text evidence="4">The sequence shown here is derived from an EMBL/GenBank/DDBJ whole genome shotgun (WGS) entry which is preliminary data.</text>
</comment>
<feature type="transmembrane region" description="Helical" evidence="1">
    <location>
        <begin position="328"/>
        <end position="345"/>
    </location>
</feature>
<name>A0A9X2BV96_9PROT</name>
<feature type="transmembrane region" description="Helical" evidence="1">
    <location>
        <begin position="375"/>
        <end position="392"/>
    </location>
</feature>
<feature type="transmembrane region" description="Helical" evidence="1">
    <location>
        <begin position="114"/>
        <end position="132"/>
    </location>
</feature>
<evidence type="ECO:0000313" key="5">
    <source>
        <dbReference type="Proteomes" id="UP001139516"/>
    </source>
</evidence>
<dbReference type="InterPro" id="IPR058671">
    <property type="entry name" value="DUF6311_C"/>
</dbReference>
<keyword evidence="1" id="KW-1133">Transmembrane helix</keyword>
<evidence type="ECO:0000259" key="3">
    <source>
        <dbReference type="Pfam" id="PF25853"/>
    </source>
</evidence>
<dbReference type="Pfam" id="PF19830">
    <property type="entry name" value="DUF6311"/>
    <property type="match status" value="1"/>
</dbReference>
<dbReference type="AlphaFoldDB" id="A0A9X2BV96"/>
<feature type="domain" description="DUF6311" evidence="3">
    <location>
        <begin position="441"/>
        <end position="547"/>
    </location>
</feature>
<feature type="transmembrane region" description="Helical" evidence="1">
    <location>
        <begin position="189"/>
        <end position="215"/>
    </location>
</feature>
<reference evidence="4" key="1">
    <citation type="submission" date="2022-04" db="EMBL/GenBank/DDBJ databases">
        <title>Roseomonas acroporae sp. nov., isolated from coral Acropora digitifera.</title>
        <authorList>
            <person name="Sun H."/>
        </authorList>
    </citation>
    <scope>NUCLEOTIDE SEQUENCE</scope>
    <source>
        <strain evidence="4">NAR14</strain>
    </source>
</reference>
<organism evidence="4 5">
    <name type="scientific">Roseomonas acroporae</name>
    <dbReference type="NCBI Taxonomy" id="2937791"/>
    <lineage>
        <taxon>Bacteria</taxon>
        <taxon>Pseudomonadati</taxon>
        <taxon>Pseudomonadota</taxon>
        <taxon>Alphaproteobacteria</taxon>
        <taxon>Acetobacterales</taxon>
        <taxon>Roseomonadaceae</taxon>
        <taxon>Roseomonas</taxon>
    </lineage>
</organism>
<evidence type="ECO:0000313" key="4">
    <source>
        <dbReference type="EMBL" id="MCK8786462.1"/>
    </source>
</evidence>
<gene>
    <name evidence="4" type="ORF">M0638_18970</name>
</gene>
<evidence type="ECO:0000259" key="2">
    <source>
        <dbReference type="Pfam" id="PF19830"/>
    </source>
</evidence>
<keyword evidence="1" id="KW-0472">Membrane</keyword>
<keyword evidence="5" id="KW-1185">Reference proteome</keyword>
<feature type="transmembrane region" description="Helical" evidence="1">
    <location>
        <begin position="399"/>
        <end position="419"/>
    </location>
</feature>
<feature type="transmembrane region" description="Helical" evidence="1">
    <location>
        <begin position="296"/>
        <end position="316"/>
    </location>
</feature>
<sequence length="721" mass="78315">MRSAAPRAGMEPQPPGITALGAALAVLMGFGAFVAIGGLAILDPARTGWLNQGDPSTYVLAWRFFVQSPWHFPPGANPDYGLELGSSIYNADIIPILAMPLKALSGVLPLPQYLGLWVLLCFLLQALGGWLLMGQATTRPLPRLLGTGLLVAAPVFLFRIGGHYALSSHWLILFALWLAVAPPWRRQGVLWVGLLVLAAGIHSYILVMVAALWGADLLRRLLLGRSWGATLAEAACGVLGVFLLLWLSGFFLIGTGYTSAGYGEYRFNLLALLHPDGWSRLLPPIPLGTTLTESPVFPGLGGLVAWAAALVALLVGRRGRRPALSWQYVPLLLVLLGLLAFAVTYRPSIGTFERWLPFPPWALRIANVLRSAARFVWPMLYLLTMLAVLVLVRRWGSRAASAVLAAALALQVWDTSPGWLPLRNRYLAAPAQWNLAPGAPFWGAVLPHYRRIRRLPPQMDAAGWSRIATLAADHRLGLDMVYLARWDLGNMEALRREAESMVANGRFDPETVYILGNPAFAASVLLGLDPAGDDLLVQVDGFYVLAPGGKRFVPDPAAVGAVPIRPEQVLPALRIGETLRTVSGESGTGALSVGWSRPESTHTWNDGKHAEIVLRLPADLPERVGLRITGMFFLPPRWEHQRLIFSVGGHEIGRFTGSGAIREMDHVMVLPRDRLMPIPGGYLLRLGCEFPDAVRPIDAQVNADDRALALGIKSIGLVETP</sequence>
<evidence type="ECO:0000256" key="1">
    <source>
        <dbReference type="SAM" id="Phobius"/>
    </source>
</evidence>
<dbReference type="Proteomes" id="UP001139516">
    <property type="component" value="Unassembled WGS sequence"/>
</dbReference>
<accession>A0A9X2BV96</accession>
<dbReference type="InterPro" id="IPR046278">
    <property type="entry name" value="DUF6311"/>
</dbReference>
<feature type="transmembrane region" description="Helical" evidence="1">
    <location>
        <begin position="144"/>
        <end position="177"/>
    </location>
</feature>
<keyword evidence="1" id="KW-0812">Transmembrane</keyword>
<dbReference type="EMBL" id="JALPRX010000086">
    <property type="protein sequence ID" value="MCK8786462.1"/>
    <property type="molecule type" value="Genomic_DNA"/>
</dbReference>